<reference evidence="3" key="1">
    <citation type="journal article" date="2020" name="bioRxiv">
        <title>Comparative genomics of Chlamydomonas.</title>
        <authorList>
            <person name="Craig R.J."/>
            <person name="Hasan A.R."/>
            <person name="Ness R.W."/>
            <person name="Keightley P.D."/>
        </authorList>
    </citation>
    <scope>NUCLEOTIDE SEQUENCE</scope>
    <source>
        <strain evidence="3">CCAP 11/70</strain>
    </source>
</reference>
<evidence type="ECO:0000256" key="2">
    <source>
        <dbReference type="SAM" id="MobiDB-lite"/>
    </source>
</evidence>
<organism evidence="3 4">
    <name type="scientific">Edaphochlamys debaryana</name>
    <dbReference type="NCBI Taxonomy" id="47281"/>
    <lineage>
        <taxon>Eukaryota</taxon>
        <taxon>Viridiplantae</taxon>
        <taxon>Chlorophyta</taxon>
        <taxon>core chlorophytes</taxon>
        <taxon>Chlorophyceae</taxon>
        <taxon>CS clade</taxon>
        <taxon>Chlamydomonadales</taxon>
        <taxon>Chlamydomonadales incertae sedis</taxon>
        <taxon>Edaphochlamys</taxon>
    </lineage>
</organism>
<dbReference type="Gene3D" id="3.80.10.10">
    <property type="entry name" value="Ribonuclease Inhibitor"/>
    <property type="match status" value="1"/>
</dbReference>
<comment type="subcellular location">
    <subcellularLocation>
        <location evidence="1">Cytoplasm</location>
        <location evidence="1">Cytoskeleton</location>
        <location evidence="1">Cilium axoneme</location>
    </subcellularLocation>
</comment>
<dbReference type="SUPFAM" id="SSF52047">
    <property type="entry name" value="RNI-like"/>
    <property type="match status" value="1"/>
</dbReference>
<dbReference type="Proteomes" id="UP000612055">
    <property type="component" value="Unassembled WGS sequence"/>
</dbReference>
<evidence type="ECO:0000313" key="3">
    <source>
        <dbReference type="EMBL" id="KAG2483016.1"/>
    </source>
</evidence>
<evidence type="ECO:0000313" key="4">
    <source>
        <dbReference type="Proteomes" id="UP000612055"/>
    </source>
</evidence>
<keyword evidence="4" id="KW-1185">Reference proteome</keyword>
<protein>
    <submittedName>
        <fullName evidence="3">Uncharacterized protein</fullName>
    </submittedName>
</protein>
<feature type="compositionally biased region" description="Acidic residues" evidence="2">
    <location>
        <begin position="596"/>
        <end position="625"/>
    </location>
</feature>
<feature type="region of interest" description="Disordered" evidence="2">
    <location>
        <begin position="596"/>
        <end position="642"/>
    </location>
</feature>
<gene>
    <name evidence="3" type="ORF">HYH03_018096</name>
</gene>
<accession>A0A835XFZ0</accession>
<dbReference type="GO" id="GO:0005930">
    <property type="term" value="C:axoneme"/>
    <property type="evidence" value="ECO:0007669"/>
    <property type="project" value="UniProtKB-SubCell"/>
</dbReference>
<sequence length="642" mass="69075">MVLKNLRKKEGAVVRLLSRAARTAFDRQAQRLMVSSPTLDTEAASFMLAARRVLRGCRPRELVIVNSDILCAQTLLRTLVDAAAGDPSRPCRTTSLALLQSTLVRSSLLQTAAAALPNLKQLSLVAWEDDQDWRGEAAAAVTLALSGCGMGKHVVPSLLPNVTRISLLWNHYRVMSPAFFKALAGAEQLRELVIEDNCFTELDQAHQLSALSQLQSLSVPLRDELYPEELERFGELDERPKKGELACALLPGQLTGLTRLELSSVGTALPAAALRGLTRLRELVGYDVDVVGVSGLCALTSLKANQLVPFVGGKPWAADVSAPISEVQSWPLPRGLERLVLSPQHPEELGFLSPGPALREVVLTSVIVPLPNYVTLTLRQGRHSATADSEELLPAAEEALCRAAAFLAKNVKPTALEISFWRPEELDGEDIWPRLLPPGGAAAMAEGRPSHGRWLTALGGITSMTYLQLDGIRLAPQDLETMATHMTGLRVLELNGLCSYPVEALAKLGPMTNLRRLYLHVDHWPCHDNDPDEGFSNAVLSGLDPGLLGLYSHGGFQGALAFAGLAGRTESELRVRELRRAVERVEAEVGRGLEVSIEDLFDEGGEQGEGEGAGDDAEGDGEDGAASDKGEGEDDGQRGDGP</sequence>
<dbReference type="EMBL" id="JAEHOE010000193">
    <property type="protein sequence ID" value="KAG2483016.1"/>
    <property type="molecule type" value="Genomic_DNA"/>
</dbReference>
<proteinExistence type="predicted"/>
<comment type="caution">
    <text evidence="3">The sequence shown here is derived from an EMBL/GenBank/DDBJ whole genome shotgun (WGS) entry which is preliminary data.</text>
</comment>
<dbReference type="AlphaFoldDB" id="A0A835XFZ0"/>
<evidence type="ECO:0000256" key="1">
    <source>
        <dbReference type="ARBA" id="ARBA00004430"/>
    </source>
</evidence>
<name>A0A835XFZ0_9CHLO</name>
<dbReference type="InterPro" id="IPR032675">
    <property type="entry name" value="LRR_dom_sf"/>
</dbReference>
<feature type="compositionally biased region" description="Basic and acidic residues" evidence="2">
    <location>
        <begin position="626"/>
        <end position="642"/>
    </location>
</feature>